<dbReference type="HOGENOM" id="CLU_2592320_0_0_1"/>
<proteinExistence type="predicted"/>
<sequence length="80" mass="8892">MLTLACNMAMSNAIQSMAKSPPQLSFDLMTVCPMFAFCFASNSNSIFISISIEHFTLCRLQASEIQKLGLRVWQSADQPK</sequence>
<dbReference type="Proteomes" id="UP000001292">
    <property type="component" value="Unassembled WGS sequence"/>
</dbReference>
<name>B4HL66_DROSE</name>
<evidence type="ECO:0000313" key="2">
    <source>
        <dbReference type="Proteomes" id="UP000001292"/>
    </source>
</evidence>
<reference evidence="1 2" key="1">
    <citation type="journal article" date="2007" name="Nature">
        <title>Evolution of genes and genomes on the Drosophila phylogeny.</title>
        <authorList>
            <consortium name="Drosophila 12 Genomes Consortium"/>
            <person name="Clark A.G."/>
            <person name="Eisen M.B."/>
            <person name="Smith D.R."/>
            <person name="Bergman C.M."/>
            <person name="Oliver B."/>
            <person name="Markow T.A."/>
            <person name="Kaufman T.C."/>
            <person name="Kellis M."/>
            <person name="Gelbart W."/>
            <person name="Iyer V.N."/>
            <person name="Pollard D.A."/>
            <person name="Sackton T.B."/>
            <person name="Larracuente A.M."/>
            <person name="Singh N.D."/>
            <person name="Abad J.P."/>
            <person name="Abt D.N."/>
            <person name="Adryan B."/>
            <person name="Aguade M."/>
            <person name="Akashi H."/>
            <person name="Anderson W.W."/>
            <person name="Aquadro C.F."/>
            <person name="Ardell D.H."/>
            <person name="Arguello R."/>
            <person name="Artieri C.G."/>
            <person name="Barbash D.A."/>
            <person name="Barker D."/>
            <person name="Barsanti P."/>
            <person name="Batterham P."/>
            <person name="Batzoglou S."/>
            <person name="Begun D."/>
            <person name="Bhutkar A."/>
            <person name="Blanco E."/>
            <person name="Bosak S.A."/>
            <person name="Bradley R.K."/>
            <person name="Brand A.D."/>
            <person name="Brent M.R."/>
            <person name="Brooks A.N."/>
            <person name="Brown R.H."/>
            <person name="Butlin R.K."/>
            <person name="Caggese C."/>
            <person name="Calvi B.R."/>
            <person name="Bernardo de Carvalho A."/>
            <person name="Caspi A."/>
            <person name="Castrezana S."/>
            <person name="Celniker S.E."/>
            <person name="Chang J.L."/>
            <person name="Chapple C."/>
            <person name="Chatterji S."/>
            <person name="Chinwalla A."/>
            <person name="Civetta A."/>
            <person name="Clifton S.W."/>
            <person name="Comeron J.M."/>
            <person name="Costello J.C."/>
            <person name="Coyne J.A."/>
            <person name="Daub J."/>
            <person name="David R.G."/>
            <person name="Delcher A.L."/>
            <person name="Delehaunty K."/>
            <person name="Do C.B."/>
            <person name="Ebling H."/>
            <person name="Edwards K."/>
            <person name="Eickbush T."/>
            <person name="Evans J.D."/>
            <person name="Filipski A."/>
            <person name="Findeiss S."/>
            <person name="Freyhult E."/>
            <person name="Fulton L."/>
            <person name="Fulton R."/>
            <person name="Garcia A.C."/>
            <person name="Gardiner A."/>
            <person name="Garfield D.A."/>
            <person name="Garvin B.E."/>
            <person name="Gibson G."/>
            <person name="Gilbert D."/>
            <person name="Gnerre S."/>
            <person name="Godfrey J."/>
            <person name="Good R."/>
            <person name="Gotea V."/>
            <person name="Gravely B."/>
            <person name="Greenberg A.J."/>
            <person name="Griffiths-Jones S."/>
            <person name="Gross S."/>
            <person name="Guigo R."/>
            <person name="Gustafson E.A."/>
            <person name="Haerty W."/>
            <person name="Hahn M.W."/>
            <person name="Halligan D.L."/>
            <person name="Halpern A.L."/>
            <person name="Halter G.M."/>
            <person name="Han M.V."/>
            <person name="Heger A."/>
            <person name="Hillier L."/>
            <person name="Hinrichs A.S."/>
            <person name="Holmes I."/>
            <person name="Hoskins R.A."/>
            <person name="Hubisz M.J."/>
            <person name="Hultmark D."/>
            <person name="Huntley M.A."/>
            <person name="Jaffe D.B."/>
            <person name="Jagadeeshan S."/>
            <person name="Jeck W.R."/>
            <person name="Johnson J."/>
            <person name="Jones C.D."/>
            <person name="Jordan W.C."/>
            <person name="Karpen G.H."/>
            <person name="Kataoka E."/>
            <person name="Keightley P.D."/>
            <person name="Kheradpour P."/>
            <person name="Kirkness E.F."/>
            <person name="Koerich L.B."/>
            <person name="Kristiansen K."/>
            <person name="Kudrna D."/>
            <person name="Kulathinal R.J."/>
            <person name="Kumar S."/>
            <person name="Kwok R."/>
            <person name="Lander E."/>
            <person name="Langley C.H."/>
            <person name="Lapoint R."/>
            <person name="Lazzaro B.P."/>
            <person name="Lee S.J."/>
            <person name="Levesque L."/>
            <person name="Li R."/>
            <person name="Lin C.F."/>
            <person name="Lin M.F."/>
            <person name="Lindblad-Toh K."/>
            <person name="Llopart A."/>
            <person name="Long M."/>
            <person name="Low L."/>
            <person name="Lozovsky E."/>
            <person name="Lu J."/>
            <person name="Luo M."/>
            <person name="Machado C.A."/>
            <person name="Makalowski W."/>
            <person name="Marzo M."/>
            <person name="Matsuda M."/>
            <person name="Matzkin L."/>
            <person name="McAllister B."/>
            <person name="McBride C.S."/>
            <person name="McKernan B."/>
            <person name="McKernan K."/>
            <person name="Mendez-Lago M."/>
            <person name="Minx P."/>
            <person name="Mollenhauer M.U."/>
            <person name="Montooth K."/>
            <person name="Mount S.M."/>
            <person name="Mu X."/>
            <person name="Myers E."/>
            <person name="Negre B."/>
            <person name="Newfeld S."/>
            <person name="Nielsen R."/>
            <person name="Noor M.A."/>
            <person name="O'Grady P."/>
            <person name="Pachter L."/>
            <person name="Papaceit M."/>
            <person name="Parisi M.J."/>
            <person name="Parisi M."/>
            <person name="Parts L."/>
            <person name="Pedersen J.S."/>
            <person name="Pesole G."/>
            <person name="Phillippy A.M."/>
            <person name="Ponting C.P."/>
            <person name="Pop M."/>
            <person name="Porcelli D."/>
            <person name="Powell J.R."/>
            <person name="Prohaska S."/>
            <person name="Pruitt K."/>
            <person name="Puig M."/>
            <person name="Quesneville H."/>
            <person name="Ram K.R."/>
            <person name="Rand D."/>
            <person name="Rasmussen M.D."/>
            <person name="Reed L.K."/>
            <person name="Reenan R."/>
            <person name="Reily A."/>
            <person name="Remington K.A."/>
            <person name="Rieger T.T."/>
            <person name="Ritchie M.G."/>
            <person name="Robin C."/>
            <person name="Rogers Y.H."/>
            <person name="Rohde C."/>
            <person name="Rozas J."/>
            <person name="Rubenfield M.J."/>
            <person name="Ruiz A."/>
            <person name="Russo S."/>
            <person name="Salzberg S.L."/>
            <person name="Sanchez-Gracia A."/>
            <person name="Saranga D.J."/>
            <person name="Sato H."/>
            <person name="Schaeffer S.W."/>
            <person name="Schatz M.C."/>
            <person name="Schlenke T."/>
            <person name="Schwartz R."/>
            <person name="Segarra C."/>
            <person name="Singh R.S."/>
            <person name="Sirot L."/>
            <person name="Sirota M."/>
            <person name="Sisneros N.B."/>
            <person name="Smith C.D."/>
            <person name="Smith T.F."/>
            <person name="Spieth J."/>
            <person name="Stage D.E."/>
            <person name="Stark A."/>
            <person name="Stephan W."/>
            <person name="Strausberg R.L."/>
            <person name="Strempel S."/>
            <person name="Sturgill D."/>
            <person name="Sutton G."/>
            <person name="Sutton G.G."/>
            <person name="Tao W."/>
            <person name="Teichmann S."/>
            <person name="Tobari Y.N."/>
            <person name="Tomimura Y."/>
            <person name="Tsolas J.M."/>
            <person name="Valente V.L."/>
            <person name="Venter E."/>
            <person name="Venter J.C."/>
            <person name="Vicario S."/>
            <person name="Vieira F.G."/>
            <person name="Vilella A.J."/>
            <person name="Villasante A."/>
            <person name="Walenz B."/>
            <person name="Wang J."/>
            <person name="Wasserman M."/>
            <person name="Watts T."/>
            <person name="Wilson D."/>
            <person name="Wilson R.K."/>
            <person name="Wing R.A."/>
            <person name="Wolfner M.F."/>
            <person name="Wong A."/>
            <person name="Wong G.K."/>
            <person name="Wu C.I."/>
            <person name="Wu G."/>
            <person name="Yamamoto D."/>
            <person name="Yang H.P."/>
            <person name="Yang S.P."/>
            <person name="Yorke J.A."/>
            <person name="Yoshida K."/>
            <person name="Zdobnov E."/>
            <person name="Zhang P."/>
            <person name="Zhang Y."/>
            <person name="Zimin A.V."/>
            <person name="Baldwin J."/>
            <person name="Abdouelleil A."/>
            <person name="Abdulkadir J."/>
            <person name="Abebe A."/>
            <person name="Abera B."/>
            <person name="Abreu J."/>
            <person name="Acer S.C."/>
            <person name="Aftuck L."/>
            <person name="Alexander A."/>
            <person name="An P."/>
            <person name="Anderson E."/>
            <person name="Anderson S."/>
            <person name="Arachi H."/>
            <person name="Azer M."/>
            <person name="Bachantsang P."/>
            <person name="Barry A."/>
            <person name="Bayul T."/>
            <person name="Berlin A."/>
            <person name="Bessette D."/>
            <person name="Bloom T."/>
            <person name="Blye J."/>
            <person name="Boguslavskiy L."/>
            <person name="Bonnet C."/>
            <person name="Boukhgalter B."/>
            <person name="Bourzgui I."/>
            <person name="Brown A."/>
            <person name="Cahill P."/>
            <person name="Channer S."/>
            <person name="Cheshatsang Y."/>
            <person name="Chuda L."/>
            <person name="Citroen M."/>
            <person name="Collymore A."/>
            <person name="Cooke P."/>
            <person name="Costello M."/>
            <person name="D'Aco K."/>
            <person name="Daza R."/>
            <person name="De Haan G."/>
            <person name="DeGray S."/>
            <person name="DeMaso C."/>
            <person name="Dhargay N."/>
            <person name="Dooley K."/>
            <person name="Dooley E."/>
            <person name="Doricent M."/>
            <person name="Dorje P."/>
            <person name="Dorjee K."/>
            <person name="Dupes A."/>
            <person name="Elong R."/>
            <person name="Falk J."/>
            <person name="Farina A."/>
            <person name="Faro S."/>
            <person name="Ferguson D."/>
            <person name="Fisher S."/>
            <person name="Foley C.D."/>
            <person name="Franke A."/>
            <person name="Friedrich D."/>
            <person name="Gadbois L."/>
            <person name="Gearin G."/>
            <person name="Gearin C.R."/>
            <person name="Giannoukos G."/>
            <person name="Goode T."/>
            <person name="Graham J."/>
            <person name="Grandbois E."/>
            <person name="Grewal S."/>
            <person name="Gyaltsen K."/>
            <person name="Hafez N."/>
            <person name="Hagos B."/>
            <person name="Hall J."/>
            <person name="Henson C."/>
            <person name="Hollinger A."/>
            <person name="Honan T."/>
            <person name="Huard M.D."/>
            <person name="Hughes L."/>
            <person name="Hurhula B."/>
            <person name="Husby M.E."/>
            <person name="Kamat A."/>
            <person name="Kanga B."/>
            <person name="Kashin S."/>
            <person name="Khazanovich D."/>
            <person name="Kisner P."/>
            <person name="Lance K."/>
            <person name="Lara M."/>
            <person name="Lee W."/>
            <person name="Lennon N."/>
            <person name="Letendre F."/>
            <person name="LeVine R."/>
            <person name="Lipovsky A."/>
            <person name="Liu X."/>
            <person name="Liu J."/>
            <person name="Liu S."/>
            <person name="Lokyitsang T."/>
            <person name="Lokyitsang Y."/>
            <person name="Lubonja R."/>
            <person name="Lui A."/>
            <person name="MacDonald P."/>
            <person name="Magnisalis V."/>
            <person name="Maru K."/>
            <person name="Matthews C."/>
            <person name="McCusker W."/>
            <person name="McDonough S."/>
            <person name="Mehta T."/>
            <person name="Meldrim J."/>
            <person name="Meneus L."/>
            <person name="Mihai O."/>
            <person name="Mihalev A."/>
            <person name="Mihova T."/>
            <person name="Mittelman R."/>
            <person name="Mlenga V."/>
            <person name="Montmayeur A."/>
            <person name="Mulrain L."/>
            <person name="Navidi A."/>
            <person name="Naylor J."/>
            <person name="Negash T."/>
            <person name="Nguyen T."/>
            <person name="Nguyen N."/>
            <person name="Nicol R."/>
            <person name="Norbu C."/>
            <person name="Norbu N."/>
            <person name="Novod N."/>
            <person name="O'Neill B."/>
            <person name="Osman S."/>
            <person name="Markiewicz E."/>
            <person name="Oyono O.L."/>
            <person name="Patti C."/>
            <person name="Phunkhang P."/>
            <person name="Pierre F."/>
            <person name="Priest M."/>
            <person name="Raghuraman S."/>
            <person name="Rege F."/>
            <person name="Reyes R."/>
            <person name="Rise C."/>
            <person name="Rogov P."/>
            <person name="Ross K."/>
            <person name="Ryan E."/>
            <person name="Settipalli S."/>
            <person name="Shea T."/>
            <person name="Sherpa N."/>
            <person name="Shi L."/>
            <person name="Shih D."/>
            <person name="Sparrow T."/>
            <person name="Spaulding J."/>
            <person name="Stalker J."/>
            <person name="Stange-Thomann N."/>
            <person name="Stavropoulos S."/>
            <person name="Stone C."/>
            <person name="Strader C."/>
            <person name="Tesfaye S."/>
            <person name="Thomson T."/>
            <person name="Thoulutsang Y."/>
            <person name="Thoulutsang D."/>
            <person name="Topham K."/>
            <person name="Topping I."/>
            <person name="Tsamla T."/>
            <person name="Vassiliev H."/>
            <person name="Vo A."/>
            <person name="Wangchuk T."/>
            <person name="Wangdi T."/>
            <person name="Weiand M."/>
            <person name="Wilkinson J."/>
            <person name="Wilson A."/>
            <person name="Yadav S."/>
            <person name="Young G."/>
            <person name="Yu Q."/>
            <person name="Zembek L."/>
            <person name="Zhong D."/>
            <person name="Zimmer A."/>
            <person name="Zwirko Z."/>
            <person name="Jaffe D.B."/>
            <person name="Alvarez P."/>
            <person name="Brockman W."/>
            <person name="Butler J."/>
            <person name="Chin C."/>
            <person name="Gnerre S."/>
            <person name="Grabherr M."/>
            <person name="Kleber M."/>
            <person name="Mauceli E."/>
            <person name="MacCallum I."/>
        </authorList>
    </citation>
    <scope>NUCLEOTIDE SEQUENCE [LARGE SCALE GENOMIC DNA]</scope>
    <source>
        <strain evidence="2">Rob3c / Tucson 14021-0248.25</strain>
    </source>
</reference>
<evidence type="ECO:0000313" key="1">
    <source>
        <dbReference type="EMBL" id="EDW40885.1"/>
    </source>
</evidence>
<dbReference type="OMA" id="CPMFAFC"/>
<keyword evidence="2" id="KW-1185">Reference proteome</keyword>
<dbReference type="AlphaFoldDB" id="B4HL66"/>
<dbReference type="EMBL" id="CH480815">
    <property type="protein sequence ID" value="EDW40885.1"/>
    <property type="molecule type" value="Genomic_DNA"/>
</dbReference>
<organism evidence="2">
    <name type="scientific">Drosophila sechellia</name>
    <name type="common">Fruit fly</name>
    <dbReference type="NCBI Taxonomy" id="7238"/>
    <lineage>
        <taxon>Eukaryota</taxon>
        <taxon>Metazoa</taxon>
        <taxon>Ecdysozoa</taxon>
        <taxon>Arthropoda</taxon>
        <taxon>Hexapoda</taxon>
        <taxon>Insecta</taxon>
        <taxon>Pterygota</taxon>
        <taxon>Neoptera</taxon>
        <taxon>Endopterygota</taxon>
        <taxon>Diptera</taxon>
        <taxon>Brachycera</taxon>
        <taxon>Muscomorpha</taxon>
        <taxon>Ephydroidea</taxon>
        <taxon>Drosophilidae</taxon>
        <taxon>Drosophila</taxon>
        <taxon>Sophophora</taxon>
    </lineage>
</organism>
<protein>
    <submittedName>
        <fullName evidence="1">GM24855</fullName>
    </submittedName>
</protein>
<accession>B4HL66</accession>
<gene>
    <name evidence="1" type="primary">Dsec\GM24855</name>
    <name evidence="1" type="ORF">Dsec_GM24855</name>
</gene>